<evidence type="ECO:0000313" key="1">
    <source>
        <dbReference type="EMBL" id="MDC2888912.1"/>
    </source>
</evidence>
<comment type="caution">
    <text evidence="1">The sequence shown here is derived from an EMBL/GenBank/DDBJ whole genome shotgun (WGS) entry which is preliminary data.</text>
</comment>
<dbReference type="EMBL" id="JAQOMS010000002">
    <property type="protein sequence ID" value="MDC2888912.1"/>
    <property type="molecule type" value="Genomic_DNA"/>
</dbReference>
<dbReference type="Proteomes" id="UP001528411">
    <property type="component" value="Unassembled WGS sequence"/>
</dbReference>
<sequence length="54" mass="6246">MSASSDPEIFNQWRNAYLSIKQDGTLKEISLKWQSKIYAELSVLPEIKDDVLVF</sequence>
<accession>A0ABT5FBK4</accession>
<proteinExistence type="predicted"/>
<organism evidence="1 2">
    <name type="scientific">Psychrosphaera algicola</name>
    <dbReference type="NCBI Taxonomy" id="3023714"/>
    <lineage>
        <taxon>Bacteria</taxon>
        <taxon>Pseudomonadati</taxon>
        <taxon>Pseudomonadota</taxon>
        <taxon>Gammaproteobacteria</taxon>
        <taxon>Alteromonadales</taxon>
        <taxon>Pseudoalteromonadaceae</taxon>
        <taxon>Psychrosphaera</taxon>
    </lineage>
</organism>
<evidence type="ECO:0000313" key="2">
    <source>
        <dbReference type="Proteomes" id="UP001528411"/>
    </source>
</evidence>
<reference evidence="1 2" key="1">
    <citation type="submission" date="2023-01" db="EMBL/GenBank/DDBJ databases">
        <title>Psychrosphaera sp. nov., isolated from marine algae.</title>
        <authorList>
            <person name="Bayburt H."/>
            <person name="Choi B.J."/>
            <person name="Kim J.M."/>
            <person name="Choi D.G."/>
            <person name="Jeon C.O."/>
        </authorList>
    </citation>
    <scope>NUCLEOTIDE SEQUENCE [LARGE SCALE GENOMIC DNA]</scope>
    <source>
        <strain evidence="1 2">G1-22</strain>
    </source>
</reference>
<gene>
    <name evidence="1" type="ORF">PN838_09195</name>
</gene>
<keyword evidence="2" id="KW-1185">Reference proteome</keyword>
<name>A0ABT5FBK4_9GAMM</name>
<protein>
    <submittedName>
        <fullName evidence="1">Uncharacterized protein</fullName>
    </submittedName>
</protein>
<dbReference type="RefSeq" id="WP_272180462.1">
    <property type="nucleotide sequence ID" value="NZ_JAQOMS010000002.1"/>
</dbReference>